<dbReference type="HOGENOM" id="CLU_2003383_0_0_1"/>
<dbReference type="VEuPathDB" id="FungiDB:MCYG_06722"/>
<evidence type="ECO:0000313" key="3">
    <source>
        <dbReference type="Proteomes" id="UP000002035"/>
    </source>
</evidence>
<dbReference type="AlphaFoldDB" id="C5FVG9"/>
<evidence type="ECO:0000313" key="2">
    <source>
        <dbReference type="EMBL" id="EEQ33903.1"/>
    </source>
</evidence>
<gene>
    <name evidence="2" type="ORF">MCYG_06722</name>
</gene>
<keyword evidence="3" id="KW-1185">Reference proteome</keyword>
<reference evidence="3" key="1">
    <citation type="journal article" date="2012" name="MBio">
        <title>Comparative genome analysis of Trichophyton rubrum and related dermatophytes reveals candidate genes involved in infection.</title>
        <authorList>
            <person name="Martinez D.A."/>
            <person name="Oliver B.G."/>
            <person name="Graeser Y."/>
            <person name="Goldberg J.M."/>
            <person name="Li W."/>
            <person name="Martinez-Rossi N.M."/>
            <person name="Monod M."/>
            <person name="Shelest E."/>
            <person name="Barton R.C."/>
            <person name="Birch E."/>
            <person name="Brakhage A.A."/>
            <person name="Chen Z."/>
            <person name="Gurr S.J."/>
            <person name="Heiman D."/>
            <person name="Heitman J."/>
            <person name="Kosti I."/>
            <person name="Rossi A."/>
            <person name="Saif S."/>
            <person name="Samalova M."/>
            <person name="Saunders C.W."/>
            <person name="Shea T."/>
            <person name="Summerbell R.C."/>
            <person name="Xu J."/>
            <person name="Young S."/>
            <person name="Zeng Q."/>
            <person name="Birren B.W."/>
            <person name="Cuomo C.A."/>
            <person name="White T.C."/>
        </authorList>
    </citation>
    <scope>NUCLEOTIDE SEQUENCE [LARGE SCALE GENOMIC DNA]</scope>
    <source>
        <strain evidence="3">ATCC MYA-4605 / CBS 113480</strain>
    </source>
</reference>
<dbReference type="Proteomes" id="UP000002035">
    <property type="component" value="Unassembled WGS sequence"/>
</dbReference>
<dbReference type="RefSeq" id="XP_002844758.1">
    <property type="nucleotide sequence ID" value="XM_002844712.1"/>
</dbReference>
<organism evidence="2 3">
    <name type="scientific">Arthroderma otae (strain ATCC MYA-4605 / CBS 113480)</name>
    <name type="common">Microsporum canis</name>
    <dbReference type="NCBI Taxonomy" id="554155"/>
    <lineage>
        <taxon>Eukaryota</taxon>
        <taxon>Fungi</taxon>
        <taxon>Dikarya</taxon>
        <taxon>Ascomycota</taxon>
        <taxon>Pezizomycotina</taxon>
        <taxon>Eurotiomycetes</taxon>
        <taxon>Eurotiomycetidae</taxon>
        <taxon>Onygenales</taxon>
        <taxon>Arthrodermataceae</taxon>
        <taxon>Microsporum</taxon>
    </lineage>
</organism>
<sequence length="124" mass="14109">MLVMPIVPKQGGRDSHSPGKPGSNTPWKTTFLHGLHPGNRDHDLHRSKGGNYKNQRTSSNDSSWILRDMVGKVKSQQISFTELSRKIRRGVNMPRMRDFYMLTIKKSGIVDGRIKVSDKEDTFT</sequence>
<dbReference type="EMBL" id="DS995706">
    <property type="protein sequence ID" value="EEQ33903.1"/>
    <property type="molecule type" value="Genomic_DNA"/>
</dbReference>
<accession>C5FVG9</accession>
<dbReference type="GeneID" id="9230915"/>
<name>C5FVG9_ARTOC</name>
<protein>
    <submittedName>
        <fullName evidence="2">Uncharacterized protein</fullName>
    </submittedName>
</protein>
<proteinExistence type="predicted"/>
<evidence type="ECO:0000256" key="1">
    <source>
        <dbReference type="SAM" id="MobiDB-lite"/>
    </source>
</evidence>
<feature type="region of interest" description="Disordered" evidence="1">
    <location>
        <begin position="1"/>
        <end position="59"/>
    </location>
</feature>